<keyword evidence="3" id="KW-1003">Cell membrane</keyword>
<sequence>MPEINLSALTQTVLWSTFALTFLFGAILQRTHFCTMGAISDVVNMGDWNRLRMWGLAIGVAMIGTGLLAWAGQIDPTRTIYTAARLGWLSAIVGGLLFGFGMVLASGCGSKTLVRIGAGNLKSLVVFVFLGLSAYMTLRGVFGVVRVNTVDAVAVTLPATQDLPSLIAQATGIARGTLQLALGVVLGAVVSIWALAGRDFRTFDHLLGGIAVGLIIVGMWYVSGHLGYVAEDPNTLEEVFVATNSGRMESLSFVAPYAYTLDWLMLFSDTSKVLTIGIVSVFGVIAGAAVYALATRTFRWEGFGGPEDVANHMIGGTMMGIGGVTALGCTIGQGLSGISTLAIGSFIVFAAIVAGAILAFRYQLWRLERMA</sequence>
<dbReference type="EMBL" id="QGGT01000001">
    <property type="protein sequence ID" value="PWK38238.1"/>
    <property type="molecule type" value="Genomic_DNA"/>
</dbReference>
<evidence type="ECO:0000313" key="10">
    <source>
        <dbReference type="EMBL" id="PWK38238.1"/>
    </source>
</evidence>
<feature type="transmembrane region" description="Helical" evidence="9">
    <location>
        <begin position="203"/>
        <end position="222"/>
    </location>
</feature>
<keyword evidence="6 9" id="KW-1133">Transmembrane helix</keyword>
<evidence type="ECO:0000256" key="3">
    <source>
        <dbReference type="ARBA" id="ARBA00022475"/>
    </source>
</evidence>
<feature type="transmembrane region" description="Helical" evidence="9">
    <location>
        <begin position="121"/>
        <end position="138"/>
    </location>
</feature>
<comment type="subcellular location">
    <subcellularLocation>
        <location evidence="1">Cell inner membrane</location>
        <topology evidence="1">Multi-pass membrane protein</topology>
    </subcellularLocation>
</comment>
<evidence type="ECO:0000313" key="11">
    <source>
        <dbReference type="Proteomes" id="UP000245754"/>
    </source>
</evidence>
<dbReference type="InterPro" id="IPR007272">
    <property type="entry name" value="Sulf_transp_TsuA/YedE"/>
</dbReference>
<keyword evidence="2" id="KW-0813">Transport</keyword>
<evidence type="ECO:0000256" key="9">
    <source>
        <dbReference type="SAM" id="Phobius"/>
    </source>
</evidence>
<feature type="transmembrane region" description="Helical" evidence="9">
    <location>
        <begin position="54"/>
        <end position="74"/>
    </location>
</feature>
<accession>A0A316F354</accession>
<feature type="transmembrane region" description="Helical" evidence="9">
    <location>
        <begin position="273"/>
        <end position="294"/>
    </location>
</feature>
<keyword evidence="5 9" id="KW-0812">Transmembrane</keyword>
<evidence type="ECO:0000256" key="1">
    <source>
        <dbReference type="ARBA" id="ARBA00004429"/>
    </source>
</evidence>
<feature type="transmembrane region" description="Helical" evidence="9">
    <location>
        <begin position="12"/>
        <end position="33"/>
    </location>
</feature>
<evidence type="ECO:0000256" key="5">
    <source>
        <dbReference type="ARBA" id="ARBA00022692"/>
    </source>
</evidence>
<dbReference type="AlphaFoldDB" id="A0A316F354"/>
<comment type="similarity">
    <text evidence="8">Belongs to the TsuA/YedE (TC 9.B.102) family.</text>
</comment>
<dbReference type="GO" id="GO:0005886">
    <property type="term" value="C:plasma membrane"/>
    <property type="evidence" value="ECO:0007669"/>
    <property type="project" value="UniProtKB-SubCell"/>
</dbReference>
<protein>
    <submittedName>
        <fullName evidence="10">Uncharacterized protein</fullName>
    </submittedName>
</protein>
<evidence type="ECO:0000256" key="6">
    <source>
        <dbReference type="ARBA" id="ARBA00022989"/>
    </source>
</evidence>
<proteinExistence type="inferred from homology"/>
<comment type="caution">
    <text evidence="10">The sequence shown here is derived from an EMBL/GenBank/DDBJ whole genome shotgun (WGS) entry which is preliminary data.</text>
</comment>
<evidence type="ECO:0000256" key="4">
    <source>
        <dbReference type="ARBA" id="ARBA00022519"/>
    </source>
</evidence>
<dbReference type="Pfam" id="PF04143">
    <property type="entry name" value="Sulf_transp"/>
    <property type="match status" value="1"/>
</dbReference>
<feature type="transmembrane region" description="Helical" evidence="9">
    <location>
        <begin position="341"/>
        <end position="360"/>
    </location>
</feature>
<keyword evidence="4" id="KW-0997">Cell inner membrane</keyword>
<dbReference type="PANTHER" id="PTHR30574">
    <property type="entry name" value="INNER MEMBRANE PROTEIN YEDE"/>
    <property type="match status" value="1"/>
</dbReference>
<evidence type="ECO:0000256" key="8">
    <source>
        <dbReference type="ARBA" id="ARBA00035655"/>
    </source>
</evidence>
<evidence type="ECO:0000256" key="7">
    <source>
        <dbReference type="ARBA" id="ARBA00023136"/>
    </source>
</evidence>
<reference evidence="10 11" key="1">
    <citation type="submission" date="2018-05" db="EMBL/GenBank/DDBJ databases">
        <title>Genomic Encyclopedia of Type Strains, Phase IV (KMG-V): Genome sequencing to study the core and pangenomes of soil and plant-associated prokaryotes.</title>
        <authorList>
            <person name="Whitman W."/>
        </authorList>
    </citation>
    <scope>NUCLEOTIDE SEQUENCE [LARGE SCALE GENOMIC DNA]</scope>
    <source>
        <strain evidence="10 11">SLV-132</strain>
    </source>
</reference>
<organism evidence="10 11">
    <name type="scientific">Cupriavidus plantarum</name>
    <dbReference type="NCBI Taxonomy" id="942865"/>
    <lineage>
        <taxon>Bacteria</taxon>
        <taxon>Pseudomonadati</taxon>
        <taxon>Pseudomonadota</taxon>
        <taxon>Betaproteobacteria</taxon>
        <taxon>Burkholderiales</taxon>
        <taxon>Burkholderiaceae</taxon>
        <taxon>Cupriavidus</taxon>
    </lineage>
</organism>
<feature type="transmembrane region" description="Helical" evidence="9">
    <location>
        <begin position="314"/>
        <end position="335"/>
    </location>
</feature>
<gene>
    <name evidence="10" type="ORF">C7419_1012131</name>
</gene>
<dbReference type="RefSeq" id="WP_109581855.1">
    <property type="nucleotide sequence ID" value="NZ_QGGT01000001.1"/>
</dbReference>
<keyword evidence="11" id="KW-1185">Reference proteome</keyword>
<dbReference type="Proteomes" id="UP000245754">
    <property type="component" value="Unassembled WGS sequence"/>
</dbReference>
<feature type="transmembrane region" description="Helical" evidence="9">
    <location>
        <begin position="178"/>
        <end position="196"/>
    </location>
</feature>
<dbReference type="PANTHER" id="PTHR30574:SF1">
    <property type="entry name" value="SULPHUR TRANSPORT DOMAIN-CONTAINING PROTEIN"/>
    <property type="match status" value="1"/>
</dbReference>
<evidence type="ECO:0000256" key="2">
    <source>
        <dbReference type="ARBA" id="ARBA00022448"/>
    </source>
</evidence>
<feature type="transmembrane region" description="Helical" evidence="9">
    <location>
        <begin position="86"/>
        <end position="109"/>
    </location>
</feature>
<keyword evidence="7 9" id="KW-0472">Membrane</keyword>
<name>A0A316F354_9BURK</name>